<dbReference type="PANTHER" id="PTHR21262">
    <property type="entry name" value="GUANOSINE-3',5'-BIS DIPHOSPHATE 3'-PYROPHOSPHOHYDROLASE"/>
    <property type="match status" value="1"/>
</dbReference>
<comment type="similarity">
    <text evidence="5">Belongs to the relA/spoT family.</text>
</comment>
<proteinExistence type="inferred from homology"/>
<evidence type="ECO:0000256" key="1">
    <source>
        <dbReference type="ARBA" id="ARBA00019852"/>
    </source>
</evidence>
<evidence type="ECO:0000256" key="3">
    <source>
        <dbReference type="ARBA" id="ARBA00032407"/>
    </source>
</evidence>
<dbReference type="GO" id="GO:0015949">
    <property type="term" value="P:nucleobase-containing small molecule interconversion"/>
    <property type="evidence" value="ECO:0007669"/>
    <property type="project" value="UniProtKB-ARBA"/>
</dbReference>
<dbReference type="InterPro" id="IPR012676">
    <property type="entry name" value="TGS-like"/>
</dbReference>
<dbReference type="Pfam" id="PF13328">
    <property type="entry name" value="HD_4"/>
    <property type="match status" value="1"/>
</dbReference>
<evidence type="ECO:0000259" key="6">
    <source>
        <dbReference type="PROSITE" id="PS51671"/>
    </source>
</evidence>
<dbReference type="SUPFAM" id="SSF55021">
    <property type="entry name" value="ACT-like"/>
    <property type="match status" value="1"/>
</dbReference>
<dbReference type="InterPro" id="IPR033655">
    <property type="entry name" value="TGS_RelA/SpoT"/>
</dbReference>
<dbReference type="Pfam" id="PF02824">
    <property type="entry name" value="TGS"/>
    <property type="match status" value="1"/>
</dbReference>
<evidence type="ECO:0000259" key="7">
    <source>
        <dbReference type="PROSITE" id="PS51880"/>
    </source>
</evidence>
<dbReference type="InterPro" id="IPR004811">
    <property type="entry name" value="RelA/Spo_fam"/>
</dbReference>
<evidence type="ECO:0000313" key="9">
    <source>
        <dbReference type="Proteomes" id="UP000272771"/>
    </source>
</evidence>
<dbReference type="CDD" id="cd05399">
    <property type="entry name" value="NT_Rel-Spo_like"/>
    <property type="match status" value="1"/>
</dbReference>
<dbReference type="InterPro" id="IPR045865">
    <property type="entry name" value="ACT-like_dom_sf"/>
</dbReference>
<protein>
    <recommendedName>
        <fullName evidence="1">GTP pyrophosphokinase</fullName>
    </recommendedName>
    <alternativeName>
        <fullName evidence="3">(p)ppGpp synthase</fullName>
    </alternativeName>
    <alternativeName>
        <fullName evidence="2">ATP:GTP 3'-pyrophosphotransferase</fullName>
    </alternativeName>
    <alternativeName>
        <fullName evidence="4">ppGpp synthase I</fullName>
    </alternativeName>
</protein>
<evidence type="ECO:0000256" key="4">
    <source>
        <dbReference type="ARBA" id="ARBA00033308"/>
    </source>
</evidence>
<dbReference type="InterPro" id="IPR007685">
    <property type="entry name" value="RelA_SpoT"/>
</dbReference>
<dbReference type="NCBIfam" id="TIGR00691">
    <property type="entry name" value="spoT_relA"/>
    <property type="match status" value="1"/>
</dbReference>
<dbReference type="SUPFAM" id="SSF81301">
    <property type="entry name" value="Nucleotidyltransferase"/>
    <property type="match status" value="1"/>
</dbReference>
<dbReference type="KEGG" id="nwe:SAMEA3174300_1120"/>
<evidence type="ECO:0000313" key="8">
    <source>
        <dbReference type="EMBL" id="VEJ49938.1"/>
    </source>
</evidence>
<accession>A0A448VJK9</accession>
<feature type="domain" description="ACT" evidence="6">
    <location>
        <begin position="666"/>
        <end position="737"/>
    </location>
</feature>
<dbReference type="SUPFAM" id="SSF109604">
    <property type="entry name" value="HD-domain/PDEase-like"/>
    <property type="match status" value="1"/>
</dbReference>
<dbReference type="InterPro" id="IPR002912">
    <property type="entry name" value="ACT_dom"/>
</dbReference>
<evidence type="ECO:0000256" key="2">
    <source>
        <dbReference type="ARBA" id="ARBA00029754"/>
    </source>
</evidence>
<keyword evidence="8" id="KW-0808">Transferase</keyword>
<dbReference type="OrthoDB" id="9805041at2"/>
<dbReference type="FunFam" id="3.30.460.10:FF:000001">
    <property type="entry name" value="GTP pyrophosphokinase RelA"/>
    <property type="match status" value="1"/>
</dbReference>
<dbReference type="InterPro" id="IPR043519">
    <property type="entry name" value="NT_sf"/>
</dbReference>
<sequence length="737" mass="82963">MANIQQAPSSIAPDLHNYRQWFDEYLKKLPDEDVALLGRAKQLAEAYYPENARTPSGEPLLASLFGAAEMVADMDLLPDAIAATLLTDIPRFCDNWQEKVTEKCNETVCGLVKGIDEVQKLTQFAKVESFATPEERSNQAETMRKMLLAMVSDIRVVLIKLALRTRTMQFIGTLPDSEDKRLLAKETLDIFAPLANRLGVWQLKWQLEDLGFRHQNPEKYKEIAALLDEKRPERLEYIENFLNNLRSELDKYGIHYDVAGRPKHIYSIYRKMVKKKLDFSGLYDIRAVRILVDTVPECYTTLGLVHSLWQPIPGEFDDYIAQPKGNGYKSLHTVVVGPEDKGVEVQIRTFDMHQFNEFGVAAHWRYKEGGKGDSIYEQKIAWLRQLLDWRENMADNDREDLASAFRTELFNDTIYVLTPHGKVLSLLAGATPIDFAYALHSSIGDRCRGAKVEGQIVPLSTPLENGQRVEIITAKEGSPSVNWLYEGWVKSSKAINKIRAFIRQQNADAVRENGRAQLDKQLVKVFPKPNLTELSEKLGFKKIEDLYTAIGQGEISARAIQKACGNLNEEAPAPVNEETIVRKSKIKKNSKNGILIDGEGGLLTTLAKCCKPAPPDDIIGFVTRERGISIHRMNCAAFKHLAEHAPDKVLPASWESIQDGQVFAVDIEIRAQDRGGLLRDVSDTLARHKLNVTAVQTQSRDLEASMRFTLEVKQVNDLPRVLASLSEVKGVLSVARL</sequence>
<dbReference type="GO" id="GO:0016301">
    <property type="term" value="F:kinase activity"/>
    <property type="evidence" value="ECO:0007669"/>
    <property type="project" value="UniProtKB-KW"/>
</dbReference>
<dbReference type="GO" id="GO:0005886">
    <property type="term" value="C:plasma membrane"/>
    <property type="evidence" value="ECO:0007669"/>
    <property type="project" value="TreeGrafter"/>
</dbReference>
<dbReference type="GO" id="GO:0015969">
    <property type="term" value="P:guanosine tetraphosphate metabolic process"/>
    <property type="evidence" value="ECO:0007669"/>
    <property type="project" value="InterPro"/>
</dbReference>
<dbReference type="EMBL" id="LR134533">
    <property type="protein sequence ID" value="VEJ49938.1"/>
    <property type="molecule type" value="Genomic_DNA"/>
</dbReference>
<dbReference type="GO" id="GO:0008728">
    <property type="term" value="F:GTP diphosphokinase activity"/>
    <property type="evidence" value="ECO:0007669"/>
    <property type="project" value="TreeGrafter"/>
</dbReference>
<dbReference type="PROSITE" id="PS51671">
    <property type="entry name" value="ACT"/>
    <property type="match status" value="1"/>
</dbReference>
<dbReference type="PROSITE" id="PS51880">
    <property type="entry name" value="TGS"/>
    <property type="match status" value="1"/>
</dbReference>
<comment type="function">
    <text evidence="5">In eubacteria ppGpp (guanosine 3'-diphosphate 5'-diphosphate) is a mediator of the stringent response that coordinates a variety of cellular activities in response to changes in nutritional abundance.</text>
</comment>
<keyword evidence="8" id="KW-0418">Kinase</keyword>
<dbReference type="SUPFAM" id="SSF81271">
    <property type="entry name" value="TGS-like"/>
    <property type="match status" value="1"/>
</dbReference>
<reference evidence="8 9" key="1">
    <citation type="submission" date="2018-12" db="EMBL/GenBank/DDBJ databases">
        <authorList>
            <consortium name="Pathogen Informatics"/>
        </authorList>
    </citation>
    <scope>NUCLEOTIDE SEQUENCE [LARGE SCALE GENOMIC DNA]</scope>
    <source>
        <strain evidence="8 9">NCTC12742</strain>
    </source>
</reference>
<dbReference type="Proteomes" id="UP000272771">
    <property type="component" value="Chromosome"/>
</dbReference>
<dbReference type="Pfam" id="PF13291">
    <property type="entry name" value="ACT_4"/>
    <property type="match status" value="1"/>
</dbReference>
<dbReference type="Gene3D" id="3.10.20.30">
    <property type="match status" value="1"/>
</dbReference>
<organism evidence="8 9">
    <name type="scientific">Neisseria weaveri</name>
    <dbReference type="NCBI Taxonomy" id="28091"/>
    <lineage>
        <taxon>Bacteria</taxon>
        <taxon>Pseudomonadati</taxon>
        <taxon>Pseudomonadota</taxon>
        <taxon>Betaproteobacteria</taxon>
        <taxon>Neisseriales</taxon>
        <taxon>Neisseriaceae</taxon>
        <taxon>Neisseria</taxon>
    </lineage>
</organism>
<dbReference type="GO" id="GO:0008893">
    <property type="term" value="F:guanosine-3',5'-bis(diphosphate) 3'-diphosphatase activity"/>
    <property type="evidence" value="ECO:0007669"/>
    <property type="project" value="TreeGrafter"/>
</dbReference>
<dbReference type="Gene3D" id="3.30.460.10">
    <property type="entry name" value="Beta Polymerase, domain 2"/>
    <property type="match status" value="1"/>
</dbReference>
<dbReference type="InterPro" id="IPR045600">
    <property type="entry name" value="RelA/SpoT_AH_RIS"/>
</dbReference>
<dbReference type="RefSeq" id="WP_004285031.1">
    <property type="nucleotide sequence ID" value="NZ_CAUJRG010000019.1"/>
</dbReference>
<feature type="domain" description="TGS" evidence="7">
    <location>
        <begin position="412"/>
        <end position="473"/>
    </location>
</feature>
<keyword evidence="9" id="KW-1185">Reference proteome</keyword>
<dbReference type="PANTHER" id="PTHR21262:SF31">
    <property type="entry name" value="GTP PYROPHOSPHOKINASE"/>
    <property type="match status" value="1"/>
</dbReference>
<dbReference type="GO" id="GO:0042594">
    <property type="term" value="P:response to starvation"/>
    <property type="evidence" value="ECO:0007669"/>
    <property type="project" value="TreeGrafter"/>
</dbReference>
<dbReference type="InterPro" id="IPR004095">
    <property type="entry name" value="TGS"/>
</dbReference>
<dbReference type="Pfam" id="PF19296">
    <property type="entry name" value="RelA_AH_RIS"/>
    <property type="match status" value="1"/>
</dbReference>
<dbReference type="AlphaFoldDB" id="A0A448VJK9"/>
<evidence type="ECO:0000256" key="5">
    <source>
        <dbReference type="RuleBase" id="RU003847"/>
    </source>
</evidence>
<dbReference type="Pfam" id="PF04607">
    <property type="entry name" value="RelA_SpoT"/>
    <property type="match status" value="1"/>
</dbReference>
<dbReference type="InterPro" id="IPR012675">
    <property type="entry name" value="Beta-grasp_dom_sf"/>
</dbReference>
<dbReference type="FunFam" id="3.10.20.30:FF:000002">
    <property type="entry name" value="GTP pyrophosphokinase (RelA/SpoT)"/>
    <property type="match status" value="1"/>
</dbReference>
<dbReference type="CDD" id="cd04876">
    <property type="entry name" value="ACT_RelA-SpoT"/>
    <property type="match status" value="1"/>
</dbReference>
<dbReference type="Gene3D" id="1.10.3210.10">
    <property type="entry name" value="Hypothetical protein af1432"/>
    <property type="match status" value="1"/>
</dbReference>
<dbReference type="Gene3D" id="3.30.70.260">
    <property type="match status" value="1"/>
</dbReference>
<gene>
    <name evidence="8" type="primary">relA</name>
    <name evidence="8" type="ORF">NCTC12742_00439</name>
</gene>
<dbReference type="CDD" id="cd01668">
    <property type="entry name" value="TGS_RSH"/>
    <property type="match status" value="1"/>
</dbReference>
<dbReference type="STRING" id="28091.SAMEA3174300_01120"/>
<name>A0A448VJK9_9NEIS</name>
<dbReference type="SMART" id="SM00954">
    <property type="entry name" value="RelA_SpoT"/>
    <property type="match status" value="1"/>
</dbReference>